<evidence type="ECO:0000256" key="1">
    <source>
        <dbReference type="SAM" id="MobiDB-lite"/>
    </source>
</evidence>
<dbReference type="Proteomes" id="UP000177605">
    <property type="component" value="Unassembled WGS sequence"/>
</dbReference>
<accession>A0A1F8F1S1</accession>
<evidence type="ECO:0000313" key="3">
    <source>
        <dbReference type="Proteomes" id="UP000177605"/>
    </source>
</evidence>
<dbReference type="AlphaFoldDB" id="A0A1F8F1S1"/>
<evidence type="ECO:0000313" key="2">
    <source>
        <dbReference type="EMBL" id="OGN07087.1"/>
    </source>
</evidence>
<feature type="region of interest" description="Disordered" evidence="1">
    <location>
        <begin position="1"/>
        <end position="44"/>
    </location>
</feature>
<dbReference type="EMBL" id="MGJM01000004">
    <property type="protein sequence ID" value="OGN07087.1"/>
    <property type="molecule type" value="Genomic_DNA"/>
</dbReference>
<gene>
    <name evidence="2" type="ORF">A2669_02450</name>
</gene>
<protein>
    <submittedName>
        <fullName evidence="2">Uncharacterized protein</fullName>
    </submittedName>
</protein>
<sequence length="203" mass="22937">MAKRAAGKPAGKKKAAKKVSARAARTVPQVNKIAEKERETPRRKRDVSAYATILLSEAVNDFNEQYTHPGNAEVPLDEFHDRITELSTVWRENGGLVASKRTADFDWDKLVEDLKNFRWDLLAAVWNHFADKAARMVRTGNLTQEEIDELWEEAHPSAKGSNPSHRRLIWGYINLCRKLGAAGCHDPGEVKRRGGRQQGRGRK</sequence>
<proteinExistence type="predicted"/>
<organism evidence="2 3">
    <name type="scientific">Candidatus Yanofskybacteria bacterium RIFCSPHIGHO2_01_FULL_48_25b</name>
    <dbReference type="NCBI Taxonomy" id="1802672"/>
    <lineage>
        <taxon>Bacteria</taxon>
        <taxon>Candidatus Yanofskyibacteriota</taxon>
    </lineage>
</organism>
<reference evidence="2 3" key="1">
    <citation type="journal article" date="2016" name="Nat. Commun.">
        <title>Thousands of microbial genomes shed light on interconnected biogeochemical processes in an aquifer system.</title>
        <authorList>
            <person name="Anantharaman K."/>
            <person name="Brown C.T."/>
            <person name="Hug L.A."/>
            <person name="Sharon I."/>
            <person name="Castelle C.J."/>
            <person name="Probst A.J."/>
            <person name="Thomas B.C."/>
            <person name="Singh A."/>
            <person name="Wilkins M.J."/>
            <person name="Karaoz U."/>
            <person name="Brodie E.L."/>
            <person name="Williams K.H."/>
            <person name="Hubbard S.S."/>
            <person name="Banfield J.F."/>
        </authorList>
    </citation>
    <scope>NUCLEOTIDE SEQUENCE [LARGE SCALE GENOMIC DNA]</scope>
</reference>
<comment type="caution">
    <text evidence="2">The sequence shown here is derived from an EMBL/GenBank/DDBJ whole genome shotgun (WGS) entry which is preliminary data.</text>
</comment>
<name>A0A1F8F1S1_9BACT</name>
<feature type="compositionally biased region" description="Basic residues" evidence="1">
    <location>
        <begin position="1"/>
        <end position="20"/>
    </location>
</feature>